<dbReference type="InterPro" id="IPR038765">
    <property type="entry name" value="Papain-like_cys_pep_sf"/>
</dbReference>
<keyword evidence="9" id="KW-1185">Reference proteome</keyword>
<dbReference type="Gene3D" id="3.40.395.10">
    <property type="entry name" value="Adenoviral Proteinase, Chain A"/>
    <property type="match status" value="1"/>
</dbReference>
<dbReference type="GO" id="GO:0005634">
    <property type="term" value="C:nucleus"/>
    <property type="evidence" value="ECO:0007669"/>
    <property type="project" value="TreeGrafter"/>
</dbReference>
<feature type="domain" description="Ubiquitin-like protease family profile" evidence="6">
    <location>
        <begin position="426"/>
        <end position="584"/>
    </location>
</feature>
<dbReference type="SMART" id="SM00595">
    <property type="entry name" value="MADF"/>
    <property type="match status" value="1"/>
</dbReference>
<dbReference type="PROSITE" id="PS50600">
    <property type="entry name" value="ULP_PROTEASE"/>
    <property type="match status" value="1"/>
</dbReference>
<gene>
    <name evidence="8" type="ORF">KUF71_010512</name>
</gene>
<evidence type="ECO:0000259" key="7">
    <source>
        <dbReference type="PROSITE" id="PS51029"/>
    </source>
</evidence>
<dbReference type="AlphaFoldDB" id="A0AAE1HHC8"/>
<reference evidence="8" key="2">
    <citation type="journal article" date="2023" name="BMC Genomics">
        <title>Pest status, molecular evolution, and epigenetic factors derived from the genome assembly of Frankliniella fusca, a thysanopteran phytovirus vector.</title>
        <authorList>
            <person name="Catto M.A."/>
            <person name="Labadie P.E."/>
            <person name="Jacobson A.L."/>
            <person name="Kennedy G.G."/>
            <person name="Srinivasan R."/>
            <person name="Hunt B.G."/>
        </authorList>
    </citation>
    <scope>NUCLEOTIDE SEQUENCE</scope>
    <source>
        <strain evidence="8">PL_HMW_Pooled</strain>
    </source>
</reference>
<keyword evidence="2 8" id="KW-0645">Protease</keyword>
<dbReference type="Proteomes" id="UP001219518">
    <property type="component" value="Unassembled WGS sequence"/>
</dbReference>
<evidence type="ECO:0000256" key="5">
    <source>
        <dbReference type="SAM" id="MobiDB-lite"/>
    </source>
</evidence>
<dbReference type="PANTHER" id="PTHR12606:SF141">
    <property type="entry name" value="GH15225P-RELATED"/>
    <property type="match status" value="1"/>
</dbReference>
<evidence type="ECO:0000256" key="1">
    <source>
        <dbReference type="ARBA" id="ARBA00005234"/>
    </source>
</evidence>
<dbReference type="Pfam" id="PF02902">
    <property type="entry name" value="Peptidase_C48"/>
    <property type="match status" value="1"/>
</dbReference>
<feature type="domain" description="MADF" evidence="7">
    <location>
        <begin position="55"/>
        <end position="148"/>
    </location>
</feature>
<evidence type="ECO:0000256" key="4">
    <source>
        <dbReference type="ARBA" id="ARBA00022807"/>
    </source>
</evidence>
<accession>A0AAE1HHC8</accession>
<dbReference type="GO" id="GO:0016929">
    <property type="term" value="F:deSUMOylase activity"/>
    <property type="evidence" value="ECO:0007669"/>
    <property type="project" value="TreeGrafter"/>
</dbReference>
<evidence type="ECO:0000259" key="6">
    <source>
        <dbReference type="PROSITE" id="PS50600"/>
    </source>
</evidence>
<feature type="compositionally biased region" description="Basic and acidic residues" evidence="5">
    <location>
        <begin position="263"/>
        <end position="299"/>
    </location>
</feature>
<sequence>MVLPDPSVLCRNSEQTTHSVIVYREGMTYSWKVHDIMERTPRDRRPPKKDYTTPDVIKGVREHPVLWDKQCPGYHDNSKKAEAWAKIASRFYNFSAKKACKVWENARKALCNQKNRKAAAERSGMGAKKKVKDYIYAEQMSFLKGNDITETQVSSLDNDESDDTSDPDITDEDHDGDDDDDDEDDEDDMTDDEKISGIEFSVRQQLQKTGHKRTLQPLTLNFQKSESDKSLDDKLKVDKIFDLNANEFDETFNNGSFDEEDKENQGHDQMEKAKRAKDDRRLKAKQAREKKRDAKRDERLKRIAEKVRARGHKNFPPLNQERKPEKEGDNLQTMEVVIREPPPPQEQTPTTLFFLSIAGRVNALPADTANELTLPILHLVVEAEKKVKQSLDHSQTHTESKMSKLKRVEQALKMPEDSVAVKGFGYELRGRDIHTLRPNTWLNDQVINMYLRLIEKRSEADTDLPSVKAFSTFLYPTLLKGFDRNVVSNDGVDKNIILVPLHHDYGHWSLISVESITKTVTLYDSLERKTTSALEDIGIIMEHFKTIIPGFKEEEWFKIHELDGPRQLNGEDCGVFMCTYAEFITRGAEPTFTQDQMPGLRKKMVLEILTQSILTDFIP</sequence>
<dbReference type="InterPro" id="IPR003653">
    <property type="entry name" value="Peptidase_C48_C"/>
</dbReference>
<dbReference type="PANTHER" id="PTHR12606">
    <property type="entry name" value="SENTRIN/SUMO-SPECIFIC PROTEASE"/>
    <property type="match status" value="1"/>
</dbReference>
<protein>
    <submittedName>
        <fullName evidence="8">Sentrin-specific protease 2</fullName>
    </submittedName>
</protein>
<evidence type="ECO:0000256" key="3">
    <source>
        <dbReference type="ARBA" id="ARBA00022801"/>
    </source>
</evidence>
<dbReference type="GO" id="GO:0006508">
    <property type="term" value="P:proteolysis"/>
    <property type="evidence" value="ECO:0007669"/>
    <property type="project" value="UniProtKB-KW"/>
</dbReference>
<dbReference type="PROSITE" id="PS51029">
    <property type="entry name" value="MADF"/>
    <property type="match status" value="1"/>
</dbReference>
<organism evidence="8 9">
    <name type="scientific">Frankliniella fusca</name>
    <dbReference type="NCBI Taxonomy" id="407009"/>
    <lineage>
        <taxon>Eukaryota</taxon>
        <taxon>Metazoa</taxon>
        <taxon>Ecdysozoa</taxon>
        <taxon>Arthropoda</taxon>
        <taxon>Hexapoda</taxon>
        <taxon>Insecta</taxon>
        <taxon>Pterygota</taxon>
        <taxon>Neoptera</taxon>
        <taxon>Paraneoptera</taxon>
        <taxon>Thysanoptera</taxon>
        <taxon>Terebrantia</taxon>
        <taxon>Thripoidea</taxon>
        <taxon>Thripidae</taxon>
        <taxon>Frankliniella</taxon>
    </lineage>
</organism>
<evidence type="ECO:0000313" key="8">
    <source>
        <dbReference type="EMBL" id="KAK3921297.1"/>
    </source>
</evidence>
<keyword evidence="3" id="KW-0378">Hydrolase</keyword>
<reference evidence="8" key="1">
    <citation type="submission" date="2021-07" db="EMBL/GenBank/DDBJ databases">
        <authorList>
            <person name="Catto M.A."/>
            <person name="Jacobson A."/>
            <person name="Kennedy G."/>
            <person name="Labadie P."/>
            <person name="Hunt B.G."/>
            <person name="Srinivasan R."/>
        </authorList>
    </citation>
    <scope>NUCLEOTIDE SEQUENCE</scope>
    <source>
        <strain evidence="8">PL_HMW_Pooled</strain>
        <tissue evidence="8">Head</tissue>
    </source>
</reference>
<dbReference type="EMBL" id="JAHWGI010001033">
    <property type="protein sequence ID" value="KAK3921297.1"/>
    <property type="molecule type" value="Genomic_DNA"/>
</dbReference>
<proteinExistence type="inferred from homology"/>
<name>A0AAE1HHC8_9NEOP</name>
<comment type="similarity">
    <text evidence="1">Belongs to the peptidase C48 family.</text>
</comment>
<dbReference type="SUPFAM" id="SSF54001">
    <property type="entry name" value="Cysteine proteinases"/>
    <property type="match status" value="1"/>
</dbReference>
<dbReference type="Pfam" id="PF10545">
    <property type="entry name" value="MADF_DNA_bdg"/>
    <property type="match status" value="1"/>
</dbReference>
<keyword evidence="4" id="KW-0788">Thiol protease</keyword>
<evidence type="ECO:0000256" key="2">
    <source>
        <dbReference type="ARBA" id="ARBA00022670"/>
    </source>
</evidence>
<dbReference type="GO" id="GO:0016926">
    <property type="term" value="P:protein desumoylation"/>
    <property type="evidence" value="ECO:0007669"/>
    <property type="project" value="TreeGrafter"/>
</dbReference>
<evidence type="ECO:0000313" key="9">
    <source>
        <dbReference type="Proteomes" id="UP001219518"/>
    </source>
</evidence>
<comment type="caution">
    <text evidence="8">The sequence shown here is derived from an EMBL/GenBank/DDBJ whole genome shotgun (WGS) entry which is preliminary data.</text>
</comment>
<dbReference type="InterPro" id="IPR006578">
    <property type="entry name" value="MADF-dom"/>
</dbReference>
<feature type="region of interest" description="Disordered" evidence="5">
    <location>
        <begin position="153"/>
        <end position="231"/>
    </location>
</feature>
<feature type="compositionally biased region" description="Acidic residues" evidence="5">
    <location>
        <begin position="157"/>
        <end position="191"/>
    </location>
</feature>
<feature type="region of interest" description="Disordered" evidence="5">
    <location>
        <begin position="249"/>
        <end position="299"/>
    </location>
</feature>